<evidence type="ECO:0000313" key="5">
    <source>
        <dbReference type="Proteomes" id="UP000008312"/>
    </source>
</evidence>
<dbReference type="OrthoDB" id="10261632at2759"/>
<dbReference type="OMA" id="NEYPNIR"/>
<feature type="region of interest" description="Disordered" evidence="2">
    <location>
        <begin position="374"/>
        <end position="414"/>
    </location>
</feature>
<organism evidence="4">
    <name type="scientific">Blastocystis hominis</name>
    <dbReference type="NCBI Taxonomy" id="12968"/>
    <lineage>
        <taxon>Eukaryota</taxon>
        <taxon>Sar</taxon>
        <taxon>Stramenopiles</taxon>
        <taxon>Bigyra</taxon>
        <taxon>Opalozoa</taxon>
        <taxon>Opalinata</taxon>
        <taxon>Blastocystidae</taxon>
        <taxon>Blastocystis</taxon>
    </lineage>
</organism>
<feature type="coiled-coil region" evidence="1">
    <location>
        <begin position="1"/>
        <end position="60"/>
    </location>
</feature>
<feature type="compositionally biased region" description="Basic and acidic residues" evidence="2">
    <location>
        <begin position="374"/>
        <end position="402"/>
    </location>
</feature>
<evidence type="ECO:0000313" key="4">
    <source>
        <dbReference type="EMBL" id="CBK25153.2"/>
    </source>
</evidence>
<evidence type="ECO:0000256" key="2">
    <source>
        <dbReference type="SAM" id="MobiDB-lite"/>
    </source>
</evidence>
<dbReference type="InParanoid" id="D8MAR4"/>
<feature type="compositionally biased region" description="Basic and acidic residues" evidence="2">
    <location>
        <begin position="469"/>
        <end position="501"/>
    </location>
</feature>
<dbReference type="GeneID" id="24921791"/>
<evidence type="ECO:0000256" key="1">
    <source>
        <dbReference type="SAM" id="Coils"/>
    </source>
</evidence>
<sequence length="717" mass="81499">MSRINSYSSELKEQINTLEEQIMQTVRDQSQVGRSAEDDIEEAKQTINDLFARIIEIKEKAAHSEELVQVICKNISKLDAAKRNLTESLNALARLQMFVSSLDAAEEIQGTHQYIKASRSLGAVLQLSSFFEKYHEIESIAALLQRVQTLRDSFCSLIFGDFDQVEDLVYTFEEGSNQPITEDMLEEMEKQEAGFDDQLVTRGRLQAACYVINAMGEETRGRLIQSFCVNQLKNYDALFMPGSAGEGLDQMERRFHWFWKTLSDYEAKYQCLFPFNWHVDAHLLQAFCEKTKEHVETVLKRFETPEMVDVPLLVNALRTTMQFERELVLKMDLGIKNVPPENFPYELDEEGQIVDSQSPAGIRLRYERLRKRVEVDGSSERQEEREAQKAAEKERVEAEGKTYSDPLVETGSGLNDRTRCPVSWASFRTSSTQAELRSVAGAAVEGRRTGDGRRLAGPAGRGEAVPVPERNDLAMCDDEHGRDLGESGEVGTKEKGVRRSEVKSTLGGYQKALEDKLPHSKSRDSFGDDCVKFKKDTDRDYVCYCINTAAYIAEMIPQLEQMARNLAEAKVRESIDLQSDLLDAYYNTVSLGIKTLVSGEYAKVENVLYGMTSINWATFDNIGDQSGYVSTISTTLCNEYPNIRNLLSRIYFRNFCDRMAMQFLPRFLDCVSRCKHVNEMSAQQMLLDLHSLKTLFLKLPIVGQNETDEFKYVIPPT</sequence>
<proteinExistence type="predicted"/>
<dbReference type="InterPro" id="IPR007234">
    <property type="entry name" value="Vps53_N"/>
</dbReference>
<feature type="compositionally biased region" description="Basic and acidic residues" evidence="2">
    <location>
        <begin position="445"/>
        <end position="454"/>
    </location>
</feature>
<dbReference type="AlphaFoldDB" id="D8MAR4"/>
<evidence type="ECO:0000259" key="3">
    <source>
        <dbReference type="Pfam" id="PF04100"/>
    </source>
</evidence>
<feature type="domain" description="Vps53 N-terminal" evidence="3">
    <location>
        <begin position="4"/>
        <end position="331"/>
    </location>
</feature>
<dbReference type="GO" id="GO:0000938">
    <property type="term" value="C:GARP complex"/>
    <property type="evidence" value="ECO:0007669"/>
    <property type="project" value="InterPro"/>
</dbReference>
<gene>
    <name evidence="4" type="ORF">GSBLH_T00004786001</name>
</gene>
<dbReference type="EMBL" id="FN668690">
    <property type="protein sequence ID" value="CBK25153.2"/>
    <property type="molecule type" value="Genomic_DNA"/>
</dbReference>
<dbReference type="GO" id="GO:0042147">
    <property type="term" value="P:retrograde transport, endosome to Golgi"/>
    <property type="evidence" value="ECO:0007669"/>
    <property type="project" value="InterPro"/>
</dbReference>
<dbReference type="RefSeq" id="XP_012899201.1">
    <property type="nucleotide sequence ID" value="XM_013043747.1"/>
</dbReference>
<dbReference type="InterPro" id="IPR039766">
    <property type="entry name" value="Vps53"/>
</dbReference>
<name>D8MAR4_BLAHO</name>
<dbReference type="Proteomes" id="UP000008312">
    <property type="component" value="Unassembled WGS sequence"/>
</dbReference>
<keyword evidence="1" id="KW-0175">Coiled coil</keyword>
<keyword evidence="5" id="KW-1185">Reference proteome</keyword>
<dbReference type="Pfam" id="PF04100">
    <property type="entry name" value="Vps53_N"/>
    <property type="match status" value="1"/>
</dbReference>
<reference evidence="4" key="1">
    <citation type="submission" date="2010-02" db="EMBL/GenBank/DDBJ databases">
        <title>Sequencing and annotation of the Blastocystis hominis genome.</title>
        <authorList>
            <person name="Wincker P."/>
        </authorList>
    </citation>
    <scope>NUCLEOTIDE SEQUENCE</scope>
    <source>
        <strain evidence="4">Singapore isolate B</strain>
    </source>
</reference>
<protein>
    <recommendedName>
        <fullName evidence="3">Vps53 N-terminal domain-containing protein</fullName>
    </recommendedName>
</protein>
<dbReference type="GO" id="GO:0005829">
    <property type="term" value="C:cytosol"/>
    <property type="evidence" value="ECO:0007669"/>
    <property type="project" value="GOC"/>
</dbReference>
<accession>D8MAR4</accession>
<dbReference type="PANTHER" id="PTHR12820:SF0">
    <property type="entry name" value="VACUOLAR PROTEIN SORTING-ASSOCIATED PROTEIN 53 HOMOLOG"/>
    <property type="match status" value="1"/>
</dbReference>
<feature type="region of interest" description="Disordered" evidence="2">
    <location>
        <begin position="438"/>
        <end position="501"/>
    </location>
</feature>
<dbReference type="PANTHER" id="PTHR12820">
    <property type="entry name" value="VACUOLAR SORTING PROTEIN 53"/>
    <property type="match status" value="1"/>
</dbReference>